<evidence type="ECO:0000256" key="4">
    <source>
        <dbReference type="ARBA" id="ARBA00022723"/>
    </source>
</evidence>
<dbReference type="InterPro" id="IPR002815">
    <property type="entry name" value="Spo11/TopoVI_A"/>
</dbReference>
<dbReference type="GO" id="GO:0006260">
    <property type="term" value="P:DNA replication"/>
    <property type="evidence" value="ECO:0007669"/>
    <property type="project" value="UniProtKB-UniRule"/>
</dbReference>
<comment type="cofactor">
    <cofactor evidence="2 11">
        <name>Mg(2+)</name>
        <dbReference type="ChEBI" id="CHEBI:18420"/>
    </cofactor>
</comment>
<evidence type="ECO:0000259" key="13">
    <source>
        <dbReference type="Pfam" id="PF04406"/>
    </source>
</evidence>
<dbReference type="HAMAP" id="MF_00132">
    <property type="entry name" value="Top6A"/>
    <property type="match status" value="1"/>
</dbReference>
<dbReference type="GO" id="GO:0003918">
    <property type="term" value="F:DNA topoisomerase type II (double strand cut, ATP-hydrolyzing) activity"/>
    <property type="evidence" value="ECO:0007669"/>
    <property type="project" value="UniProtKB-UniRule"/>
</dbReference>
<dbReference type="InterPro" id="IPR013049">
    <property type="entry name" value="Spo11/TopoVI_A_N"/>
</dbReference>
<evidence type="ECO:0000256" key="12">
    <source>
        <dbReference type="PROSITE-ProRule" id="PRU01385"/>
    </source>
</evidence>
<dbReference type="PROSITE" id="PS52041">
    <property type="entry name" value="TOPO_IIB"/>
    <property type="match status" value="1"/>
</dbReference>
<evidence type="ECO:0000256" key="6">
    <source>
        <dbReference type="ARBA" id="ARBA00022840"/>
    </source>
</evidence>
<dbReference type="EMBL" id="LQMQ01000049">
    <property type="protein sequence ID" value="KUO40089.1"/>
    <property type="molecule type" value="Genomic_DNA"/>
</dbReference>
<feature type="binding site" evidence="11">
    <location>
        <position position="248"/>
    </location>
    <ligand>
        <name>Mg(2+)</name>
        <dbReference type="ChEBI" id="CHEBI:18420"/>
    </ligand>
</feature>
<evidence type="ECO:0000256" key="1">
    <source>
        <dbReference type="ARBA" id="ARBA00000185"/>
    </source>
</evidence>
<dbReference type="PANTHER" id="PTHR10848">
    <property type="entry name" value="MEIOTIC RECOMBINATION PROTEIN SPO11"/>
    <property type="match status" value="1"/>
</dbReference>
<comment type="catalytic activity">
    <reaction evidence="1 11 12">
        <text>ATP-dependent breakage, passage and rejoining of double-stranded DNA.</text>
        <dbReference type="EC" id="5.6.2.2"/>
    </reaction>
</comment>
<dbReference type="STRING" id="1776334.APZ16_05600"/>
<keyword evidence="4 11" id="KW-0479">Metal-binding</keyword>
<protein>
    <recommendedName>
        <fullName evidence="11">Type 2 DNA topoisomerase 6 subunit A</fullName>
        <ecNumber evidence="11">5.6.2.2</ecNumber>
    </recommendedName>
    <alternativeName>
        <fullName evidence="11">Type II DNA topoisomerase VI subunit A</fullName>
    </alternativeName>
</protein>
<dbReference type="GO" id="GO:0005694">
    <property type="term" value="C:chromosome"/>
    <property type="evidence" value="ECO:0007669"/>
    <property type="project" value="InterPro"/>
</dbReference>
<keyword evidence="5 11" id="KW-0547">Nucleotide-binding</keyword>
<dbReference type="GO" id="GO:0003677">
    <property type="term" value="F:DNA binding"/>
    <property type="evidence" value="ECO:0007669"/>
    <property type="project" value="UniProtKB-UniRule"/>
</dbReference>
<feature type="active site" description="O-(5'-phospho-DNA)-tyrosine intermediate" evidence="11 12">
    <location>
        <position position="105"/>
    </location>
</feature>
<dbReference type="AlphaFoldDB" id="A0A147JUB5"/>
<keyword evidence="10 11" id="KW-0413">Isomerase</keyword>
<dbReference type="PRINTS" id="PR01552">
    <property type="entry name" value="TPISMRASE6A"/>
</dbReference>
<reference evidence="16 17" key="1">
    <citation type="journal article" date="2016" name="Nat. Microbiol.">
        <title>Genomic inference of the metabolism of cosmopolitan subsurface Archaea, Hadesarchaea.</title>
        <authorList>
            <person name="Baker B.J."/>
            <person name="Saw J.H."/>
            <person name="Lind A.E."/>
            <person name="Lazar C.S."/>
            <person name="Hinrichs K.-U."/>
            <person name="Teske A.P."/>
            <person name="Ettema T.J."/>
        </authorList>
    </citation>
    <scope>NUCLEOTIDE SEQUENCE [LARGE SCALE GENOMIC DNA]</scope>
</reference>
<evidence type="ECO:0000256" key="3">
    <source>
        <dbReference type="ARBA" id="ARBA00006559"/>
    </source>
</evidence>
<keyword evidence="6 11" id="KW-0067">ATP-binding</keyword>
<dbReference type="Gene3D" id="1.10.10.10">
    <property type="entry name" value="Winged helix-like DNA-binding domain superfamily/Winged helix DNA-binding domain"/>
    <property type="match status" value="1"/>
</dbReference>
<gene>
    <name evidence="11" type="primary">top6A</name>
    <name evidence="16" type="ORF">APZ16_05600</name>
</gene>
<dbReference type="Proteomes" id="UP000074294">
    <property type="component" value="Unassembled WGS sequence"/>
</dbReference>
<evidence type="ECO:0000313" key="17">
    <source>
        <dbReference type="Proteomes" id="UP000074294"/>
    </source>
</evidence>
<comment type="function">
    <text evidence="11">Relaxes both positive and negative superturns and exhibits a strong decatenase activity.</text>
</comment>
<dbReference type="InterPro" id="IPR036078">
    <property type="entry name" value="Spo11/TopoVI_A_sf"/>
</dbReference>
<proteinExistence type="inferred from homology"/>
<dbReference type="InterPro" id="IPR034136">
    <property type="entry name" value="TOPRIM_Topo6A/Spo11"/>
</dbReference>
<feature type="binding site" evidence="11">
    <location>
        <position position="196"/>
    </location>
    <ligand>
        <name>Mg(2+)</name>
        <dbReference type="ChEBI" id="CHEBI:18420"/>
    </ligand>
</feature>
<sequence>MTREATSLEIKHRQRALKALAELGMKIVEDIKNGQPPKLKIPSRSTSNIIYDKKNRYFVLGPHYGVRSAGSMKQIKKIAQLLCTADFARELIESGKFATLREMYYTAEGWEVGPFHDQSESDAIIEDLEATFGLKRESLGLTPEEDGAAVYGQIVFREGDVTIDATKAGRGGYTIPPTIDDVEFVKCKAKRIIAVETMGMYHRLIQEEAWKKFDALIVGLKGQAARATRRFLKRANEELGLPVYLNCDGDPFGYHIGMVIISGSANLAYINHELAVPDAKYIGVTASDIVNYKLPTDKLRELDIARLKQLLKDPRYNTEFWQYEIKKMLEIGRKAEQQAFAKYGLAYVVNEYLPAKLKEVEGQQFLGKV</sequence>
<dbReference type="GO" id="GO:0005524">
    <property type="term" value="F:ATP binding"/>
    <property type="evidence" value="ECO:0007669"/>
    <property type="project" value="UniProtKB-KW"/>
</dbReference>
<organism evidence="16 17">
    <name type="scientific">Hadarchaeum yellowstonense</name>
    <dbReference type="NCBI Taxonomy" id="1776334"/>
    <lineage>
        <taxon>Archaea</taxon>
        <taxon>Methanobacteriati</taxon>
        <taxon>Candidatus Hadarchaeota</taxon>
        <taxon>Candidatus Hadarchaeia</taxon>
        <taxon>Candidatus Hadarchaeales</taxon>
        <taxon>Candidatus Hadarchaeaceae</taxon>
        <taxon>Candidatus Hadarchaeum</taxon>
    </lineage>
</organism>
<dbReference type="SUPFAM" id="SSF56726">
    <property type="entry name" value="DNA topoisomerase IV, alpha subunit"/>
    <property type="match status" value="1"/>
</dbReference>
<evidence type="ECO:0000259" key="14">
    <source>
        <dbReference type="Pfam" id="PF20768"/>
    </source>
</evidence>
<evidence type="ECO:0000256" key="9">
    <source>
        <dbReference type="ARBA" id="ARBA00023125"/>
    </source>
</evidence>
<comment type="subunit">
    <text evidence="11">Homodimer. Heterotetramer of two Top6A and two Top6B chains.</text>
</comment>
<dbReference type="GO" id="GO:0006265">
    <property type="term" value="P:DNA topological change"/>
    <property type="evidence" value="ECO:0007669"/>
    <property type="project" value="UniProtKB-UniRule"/>
</dbReference>
<feature type="domain" description="Type II DNA topoisomerase VI subunit A all-beta" evidence="14">
    <location>
        <begin position="144"/>
        <end position="187"/>
    </location>
</feature>
<evidence type="ECO:0000256" key="11">
    <source>
        <dbReference type="HAMAP-Rule" id="MF_00132"/>
    </source>
</evidence>
<dbReference type="PRINTS" id="PR01550">
    <property type="entry name" value="TOP6AFAMILY"/>
</dbReference>
<dbReference type="InterPro" id="IPR036388">
    <property type="entry name" value="WH-like_DNA-bd_sf"/>
</dbReference>
<evidence type="ECO:0000313" key="16">
    <source>
        <dbReference type="EMBL" id="KUO40089.1"/>
    </source>
</evidence>
<name>A0A147JUB5_HADYE</name>
<dbReference type="CDD" id="cd00223">
    <property type="entry name" value="TOPRIM_TopoIIB_SPO"/>
    <property type="match status" value="1"/>
</dbReference>
<comment type="caution">
    <text evidence="16">The sequence shown here is derived from an EMBL/GenBank/DDBJ whole genome shotgun (WGS) entry which is preliminary data.</text>
</comment>
<dbReference type="Pfam" id="PF21180">
    <property type="entry name" value="TOP6A-Spo11_Toprim"/>
    <property type="match status" value="1"/>
</dbReference>
<evidence type="ECO:0000259" key="15">
    <source>
        <dbReference type="Pfam" id="PF21180"/>
    </source>
</evidence>
<dbReference type="GO" id="GO:0000287">
    <property type="term" value="F:magnesium ion binding"/>
    <property type="evidence" value="ECO:0007669"/>
    <property type="project" value="UniProtKB-UniRule"/>
</dbReference>
<keyword evidence="7 11" id="KW-0460">Magnesium</keyword>
<dbReference type="Pfam" id="PF20768">
    <property type="entry name" value="Topo_VI_alpha"/>
    <property type="match status" value="1"/>
</dbReference>
<evidence type="ECO:0000256" key="5">
    <source>
        <dbReference type="ARBA" id="ARBA00022741"/>
    </source>
</evidence>
<dbReference type="Gene3D" id="3.40.1360.10">
    <property type="match status" value="1"/>
</dbReference>
<comment type="similarity">
    <text evidence="3 11 12">Belongs to the TOP6A family.</text>
</comment>
<evidence type="ECO:0000256" key="10">
    <source>
        <dbReference type="ARBA" id="ARBA00023235"/>
    </source>
</evidence>
<keyword evidence="9 11" id="KW-0238">DNA-binding</keyword>
<evidence type="ECO:0000256" key="2">
    <source>
        <dbReference type="ARBA" id="ARBA00001946"/>
    </source>
</evidence>
<evidence type="ECO:0000256" key="7">
    <source>
        <dbReference type="ARBA" id="ARBA00022842"/>
    </source>
</evidence>
<dbReference type="PANTHER" id="PTHR10848:SF0">
    <property type="entry name" value="MEIOTIC RECOMBINATION PROTEIN SPO11"/>
    <property type="match status" value="1"/>
</dbReference>
<feature type="domain" description="Spo11/DNA topoisomerase VI subunit A N-terminal" evidence="13">
    <location>
        <begin position="76"/>
        <end position="140"/>
    </location>
</feature>
<dbReference type="InterPro" id="IPR004085">
    <property type="entry name" value="TopoVI_A"/>
</dbReference>
<dbReference type="EC" id="5.6.2.2" evidence="11"/>
<keyword evidence="8 11" id="KW-0799">Topoisomerase</keyword>
<evidence type="ECO:0000256" key="8">
    <source>
        <dbReference type="ARBA" id="ARBA00023029"/>
    </source>
</evidence>
<accession>A0A147JUB5</accession>
<dbReference type="Pfam" id="PF04406">
    <property type="entry name" value="TP6A_N"/>
    <property type="match status" value="1"/>
</dbReference>
<dbReference type="InterPro" id="IPR049333">
    <property type="entry name" value="Topo_VI_alpha"/>
</dbReference>
<feature type="domain" description="Topoisomerase 6 subunit A/Spo11 TOPRIM" evidence="15">
    <location>
        <begin position="192"/>
        <end position="357"/>
    </location>
</feature>